<keyword evidence="4" id="KW-0238">DNA-binding</keyword>
<dbReference type="PANTHER" id="PTHR43133">
    <property type="entry name" value="RNA POLYMERASE ECF-TYPE SIGMA FACTO"/>
    <property type="match status" value="1"/>
</dbReference>
<dbReference type="HOGENOM" id="CLU_047691_3_0_9"/>
<dbReference type="eggNOG" id="COG1595">
    <property type="taxonomic scope" value="Bacteria"/>
</dbReference>
<dbReference type="Gene3D" id="1.10.1740.10">
    <property type="match status" value="1"/>
</dbReference>
<keyword evidence="3" id="KW-0731">Sigma factor</keyword>
<evidence type="ECO:0000313" key="9">
    <source>
        <dbReference type="Proteomes" id="UP000001968"/>
    </source>
</evidence>
<dbReference type="EMBL" id="CP000448">
    <property type="protein sequence ID" value="ABI69314.1"/>
    <property type="molecule type" value="Genomic_DNA"/>
</dbReference>
<comment type="similarity">
    <text evidence="1">Belongs to the sigma-70 factor family. ECF subfamily.</text>
</comment>
<dbReference type="KEGG" id="swo:Swol_2019"/>
<keyword evidence="5" id="KW-0804">Transcription</keyword>
<dbReference type="InterPro" id="IPR014284">
    <property type="entry name" value="RNA_pol_sigma-70_dom"/>
</dbReference>
<dbReference type="InterPro" id="IPR013249">
    <property type="entry name" value="RNA_pol_sigma70_r4_t2"/>
</dbReference>
<dbReference type="InterPro" id="IPR036388">
    <property type="entry name" value="WH-like_DNA-bd_sf"/>
</dbReference>
<dbReference type="Pfam" id="PF04542">
    <property type="entry name" value="Sigma70_r2"/>
    <property type="match status" value="1"/>
</dbReference>
<evidence type="ECO:0000256" key="2">
    <source>
        <dbReference type="ARBA" id="ARBA00023015"/>
    </source>
</evidence>
<dbReference type="Gene3D" id="1.10.10.10">
    <property type="entry name" value="Winged helix-like DNA-binding domain superfamily/Winged helix DNA-binding domain"/>
    <property type="match status" value="1"/>
</dbReference>
<dbReference type="AlphaFoldDB" id="Q0AVE0"/>
<gene>
    <name evidence="8" type="ordered locus">Swol_2019</name>
</gene>
<dbReference type="InterPro" id="IPR013325">
    <property type="entry name" value="RNA_pol_sigma_r2"/>
</dbReference>
<dbReference type="SUPFAM" id="SSF88659">
    <property type="entry name" value="Sigma3 and sigma4 domains of RNA polymerase sigma factors"/>
    <property type="match status" value="1"/>
</dbReference>
<proteinExistence type="inferred from homology"/>
<protein>
    <submittedName>
        <fullName evidence="8">RNA polymerase, sigma-24 subunit, ECF subfamily</fullName>
    </submittedName>
</protein>
<evidence type="ECO:0000313" key="8">
    <source>
        <dbReference type="EMBL" id="ABI69314.1"/>
    </source>
</evidence>
<dbReference type="GO" id="GO:0003677">
    <property type="term" value="F:DNA binding"/>
    <property type="evidence" value="ECO:0007669"/>
    <property type="project" value="UniProtKB-KW"/>
</dbReference>
<dbReference type="STRING" id="335541.Swol_2019"/>
<accession>Q0AVE0</accession>
<evidence type="ECO:0000256" key="5">
    <source>
        <dbReference type="ARBA" id="ARBA00023163"/>
    </source>
</evidence>
<dbReference type="InterPro" id="IPR007627">
    <property type="entry name" value="RNA_pol_sigma70_r2"/>
</dbReference>
<dbReference type="CDD" id="cd06171">
    <property type="entry name" value="Sigma70_r4"/>
    <property type="match status" value="1"/>
</dbReference>
<dbReference type="SUPFAM" id="SSF88946">
    <property type="entry name" value="Sigma2 domain of RNA polymerase sigma factors"/>
    <property type="match status" value="1"/>
</dbReference>
<dbReference type="GO" id="GO:0006352">
    <property type="term" value="P:DNA-templated transcription initiation"/>
    <property type="evidence" value="ECO:0007669"/>
    <property type="project" value="InterPro"/>
</dbReference>
<dbReference type="PANTHER" id="PTHR43133:SF8">
    <property type="entry name" value="RNA POLYMERASE SIGMA FACTOR HI_1459-RELATED"/>
    <property type="match status" value="1"/>
</dbReference>
<dbReference type="RefSeq" id="WP_011641406.1">
    <property type="nucleotide sequence ID" value="NC_008346.1"/>
</dbReference>
<name>Q0AVE0_SYNWW</name>
<evidence type="ECO:0000256" key="1">
    <source>
        <dbReference type="ARBA" id="ARBA00010641"/>
    </source>
</evidence>
<evidence type="ECO:0000259" key="6">
    <source>
        <dbReference type="Pfam" id="PF04542"/>
    </source>
</evidence>
<sequence length="193" mass="22512">MQSEQELVKKSMEGDTQAFEKLVLQYQNKVYALSFRYMGNEDDAYDMSQEVFLKAFRSLKTFKGNSSFGTWIFRITTNVCLDELRRRKRRIVPLSLDEAAVTSRGSEVEREIVDPSPPVDRVYEQKELSQYIQGLLDQMKPEHKAVIILRDSMDLSYEQIAYVLNCSVGTVKSRLSRARSILRKQWVERELLP</sequence>
<keyword evidence="9" id="KW-1185">Reference proteome</keyword>
<evidence type="ECO:0000256" key="3">
    <source>
        <dbReference type="ARBA" id="ARBA00023082"/>
    </source>
</evidence>
<evidence type="ECO:0000256" key="4">
    <source>
        <dbReference type="ARBA" id="ARBA00023125"/>
    </source>
</evidence>
<dbReference type="Proteomes" id="UP000001968">
    <property type="component" value="Chromosome"/>
</dbReference>
<dbReference type="OrthoDB" id="9784984at2"/>
<organism evidence="8 9">
    <name type="scientific">Syntrophomonas wolfei subsp. wolfei (strain DSM 2245B / Goettingen)</name>
    <dbReference type="NCBI Taxonomy" id="335541"/>
    <lineage>
        <taxon>Bacteria</taxon>
        <taxon>Bacillati</taxon>
        <taxon>Bacillota</taxon>
        <taxon>Clostridia</taxon>
        <taxon>Eubacteriales</taxon>
        <taxon>Syntrophomonadaceae</taxon>
        <taxon>Syntrophomonas</taxon>
    </lineage>
</organism>
<dbReference type="NCBIfam" id="TIGR02937">
    <property type="entry name" value="sigma70-ECF"/>
    <property type="match status" value="1"/>
</dbReference>
<dbReference type="GO" id="GO:0016987">
    <property type="term" value="F:sigma factor activity"/>
    <property type="evidence" value="ECO:0007669"/>
    <property type="project" value="UniProtKB-KW"/>
</dbReference>
<dbReference type="Pfam" id="PF08281">
    <property type="entry name" value="Sigma70_r4_2"/>
    <property type="match status" value="1"/>
</dbReference>
<feature type="domain" description="RNA polymerase sigma factor 70 region 4 type 2" evidence="7">
    <location>
        <begin position="130"/>
        <end position="180"/>
    </location>
</feature>
<dbReference type="InterPro" id="IPR013324">
    <property type="entry name" value="RNA_pol_sigma_r3/r4-like"/>
</dbReference>
<reference evidence="9" key="1">
    <citation type="journal article" date="2010" name="Environ. Microbiol.">
        <title>The genome of Syntrophomonas wolfei: new insights into syntrophic metabolism and biohydrogen production.</title>
        <authorList>
            <person name="Sieber J.R."/>
            <person name="Sims D.R."/>
            <person name="Han C."/>
            <person name="Kim E."/>
            <person name="Lykidis A."/>
            <person name="Lapidus A.L."/>
            <person name="McDonnald E."/>
            <person name="Rohlin L."/>
            <person name="Culley D.E."/>
            <person name="Gunsalus R."/>
            <person name="McInerney M.J."/>
        </authorList>
    </citation>
    <scope>NUCLEOTIDE SEQUENCE [LARGE SCALE GENOMIC DNA]</scope>
    <source>
        <strain evidence="9">DSM 2245B / Goettingen</strain>
    </source>
</reference>
<feature type="domain" description="RNA polymerase sigma-70 region 2" evidence="6">
    <location>
        <begin position="22"/>
        <end position="90"/>
    </location>
</feature>
<dbReference type="InterPro" id="IPR039425">
    <property type="entry name" value="RNA_pol_sigma-70-like"/>
</dbReference>
<keyword evidence="2" id="KW-0805">Transcription regulation</keyword>
<evidence type="ECO:0000259" key="7">
    <source>
        <dbReference type="Pfam" id="PF08281"/>
    </source>
</evidence>